<dbReference type="RefSeq" id="WP_205104000.1">
    <property type="nucleotide sequence ID" value="NZ_JACJJG010000018.1"/>
</dbReference>
<accession>A0A938WSB8</accession>
<keyword evidence="3" id="KW-1185">Reference proteome</keyword>
<feature type="transmembrane region" description="Helical" evidence="1">
    <location>
        <begin position="86"/>
        <end position="107"/>
    </location>
</feature>
<evidence type="ECO:0000256" key="1">
    <source>
        <dbReference type="SAM" id="Phobius"/>
    </source>
</evidence>
<keyword evidence="1" id="KW-1133">Transmembrane helix</keyword>
<sequence>MKQTKYILTAEMLGSVLISLIIIVLYESGALLPGSFSDNANAEFLAVTFMEIITICMIPLSLKLFKFKKISLSLKNDTNRGLTKWGTIRMAMLCVPMMVNTLCYYLFGFNVAFGYMGIIGLICLAFIFPSTSRCVNETQTEE</sequence>
<reference evidence="2" key="2">
    <citation type="journal article" date="2021" name="Sci. Rep.">
        <title>The distribution of antibiotic resistance genes in chicken gut microbiota commensals.</title>
        <authorList>
            <person name="Juricova H."/>
            <person name="Matiasovicova J."/>
            <person name="Kubasova T."/>
            <person name="Cejkova D."/>
            <person name="Rychlik I."/>
        </authorList>
    </citation>
    <scope>NUCLEOTIDE SEQUENCE</scope>
    <source>
        <strain evidence="2">An824</strain>
    </source>
</reference>
<gene>
    <name evidence="2" type="ORF">H6A34_05495</name>
</gene>
<keyword evidence="1" id="KW-0472">Membrane</keyword>
<evidence type="ECO:0000313" key="3">
    <source>
        <dbReference type="Proteomes" id="UP000706891"/>
    </source>
</evidence>
<dbReference type="AlphaFoldDB" id="A0A938WSB8"/>
<evidence type="ECO:0000313" key="2">
    <source>
        <dbReference type="EMBL" id="MBM6673328.1"/>
    </source>
</evidence>
<feature type="transmembrane region" description="Helical" evidence="1">
    <location>
        <begin position="12"/>
        <end position="32"/>
    </location>
</feature>
<protein>
    <submittedName>
        <fullName evidence="2">Uncharacterized protein</fullName>
    </submittedName>
</protein>
<proteinExistence type="predicted"/>
<keyword evidence="1" id="KW-0812">Transmembrane</keyword>
<organism evidence="2 3">
    <name type="scientific">Marseilla massiliensis</name>
    <dbReference type="NCBI Taxonomy" id="1841864"/>
    <lineage>
        <taxon>Bacteria</taxon>
        <taxon>Pseudomonadati</taxon>
        <taxon>Bacteroidota</taxon>
        <taxon>Bacteroidia</taxon>
        <taxon>Bacteroidales</taxon>
        <taxon>Prevotellaceae</taxon>
        <taxon>Marseilla</taxon>
    </lineage>
</organism>
<reference evidence="2" key="1">
    <citation type="submission" date="2020-08" db="EMBL/GenBank/DDBJ databases">
        <authorList>
            <person name="Cejkova D."/>
            <person name="Kubasova T."/>
            <person name="Jahodarova E."/>
            <person name="Rychlik I."/>
        </authorList>
    </citation>
    <scope>NUCLEOTIDE SEQUENCE</scope>
    <source>
        <strain evidence="2">An824</strain>
    </source>
</reference>
<feature type="transmembrane region" description="Helical" evidence="1">
    <location>
        <begin position="44"/>
        <end position="65"/>
    </location>
</feature>
<dbReference type="Proteomes" id="UP000706891">
    <property type="component" value="Unassembled WGS sequence"/>
</dbReference>
<comment type="caution">
    <text evidence="2">The sequence shown here is derived from an EMBL/GenBank/DDBJ whole genome shotgun (WGS) entry which is preliminary data.</text>
</comment>
<dbReference type="EMBL" id="JACJJG010000018">
    <property type="protein sequence ID" value="MBM6673328.1"/>
    <property type="molecule type" value="Genomic_DNA"/>
</dbReference>
<feature type="transmembrane region" description="Helical" evidence="1">
    <location>
        <begin position="113"/>
        <end position="131"/>
    </location>
</feature>
<name>A0A938WSB8_9BACT</name>